<keyword evidence="8" id="KW-1185">Reference proteome</keyword>
<evidence type="ECO:0000259" key="6">
    <source>
        <dbReference type="PROSITE" id="PS51767"/>
    </source>
</evidence>
<reference evidence="7 8" key="1">
    <citation type="journal article" date="2016" name="BMC Genomics">
        <title>Genome sequencing and secondary metabolism of the postharvest pathogen Penicillium griseofulvum.</title>
        <authorList>
            <person name="Banani H."/>
            <person name="Marcet-Houben M."/>
            <person name="Ballester A.R."/>
            <person name="Abbruscato P."/>
            <person name="Gonzalez-Candelas L."/>
            <person name="Gabaldon T."/>
            <person name="Spadaro D."/>
        </authorList>
    </citation>
    <scope>NUCLEOTIDE SEQUENCE [LARGE SCALE GENOMIC DNA]</scope>
    <source>
        <strain evidence="7 8">PG3</strain>
    </source>
</reference>
<keyword evidence="4" id="KW-0378">Hydrolase</keyword>
<dbReference type="OMA" id="WYGGVQS"/>
<dbReference type="EMBL" id="LHQR01000014">
    <property type="protein sequence ID" value="KXG53074.1"/>
    <property type="molecule type" value="Genomic_DNA"/>
</dbReference>
<feature type="domain" description="Peptidase A1" evidence="6">
    <location>
        <begin position="89"/>
        <end position="417"/>
    </location>
</feature>
<evidence type="ECO:0000256" key="4">
    <source>
        <dbReference type="ARBA" id="ARBA00022801"/>
    </source>
</evidence>
<gene>
    <name evidence="7" type="ORF">PGRI_001240</name>
</gene>
<evidence type="ECO:0000313" key="7">
    <source>
        <dbReference type="EMBL" id="KXG53074.1"/>
    </source>
</evidence>
<dbReference type="Pfam" id="PF00026">
    <property type="entry name" value="Asp"/>
    <property type="match status" value="1"/>
</dbReference>
<keyword evidence="3" id="KW-0064">Aspartyl protease</keyword>
<evidence type="ECO:0000256" key="1">
    <source>
        <dbReference type="ARBA" id="ARBA00007447"/>
    </source>
</evidence>
<organism evidence="7 8">
    <name type="scientific">Penicillium patulum</name>
    <name type="common">Penicillium griseofulvum</name>
    <dbReference type="NCBI Taxonomy" id="5078"/>
    <lineage>
        <taxon>Eukaryota</taxon>
        <taxon>Fungi</taxon>
        <taxon>Dikarya</taxon>
        <taxon>Ascomycota</taxon>
        <taxon>Pezizomycotina</taxon>
        <taxon>Eurotiomycetes</taxon>
        <taxon>Eurotiomycetidae</taxon>
        <taxon>Eurotiales</taxon>
        <taxon>Aspergillaceae</taxon>
        <taxon>Penicillium</taxon>
    </lineage>
</organism>
<dbReference type="SUPFAM" id="SSF50630">
    <property type="entry name" value="Acid proteases"/>
    <property type="match status" value="1"/>
</dbReference>
<evidence type="ECO:0000256" key="5">
    <source>
        <dbReference type="PIRSR" id="PIRSR601461-1"/>
    </source>
</evidence>
<evidence type="ECO:0000313" key="8">
    <source>
        <dbReference type="Proteomes" id="UP000070168"/>
    </source>
</evidence>
<dbReference type="CDD" id="cd06097">
    <property type="entry name" value="Aspergillopepsin_like"/>
    <property type="match status" value="1"/>
</dbReference>
<protein>
    <submittedName>
        <fullName evidence="7">Peptidase A1</fullName>
    </submittedName>
</protein>
<feature type="active site" evidence="5">
    <location>
        <position position="308"/>
    </location>
</feature>
<dbReference type="PRINTS" id="PR00792">
    <property type="entry name" value="PEPSIN"/>
</dbReference>
<dbReference type="Gene3D" id="2.40.70.10">
    <property type="entry name" value="Acid Proteases"/>
    <property type="match status" value="2"/>
</dbReference>
<dbReference type="PANTHER" id="PTHR47966:SF1">
    <property type="entry name" value="ASPARTYL PROTEINASE"/>
    <property type="match status" value="1"/>
</dbReference>
<dbReference type="GeneID" id="63703137"/>
<feature type="active site" evidence="5">
    <location>
        <position position="107"/>
    </location>
</feature>
<keyword evidence="2" id="KW-0645">Protease</keyword>
<evidence type="ECO:0000256" key="3">
    <source>
        <dbReference type="ARBA" id="ARBA00022750"/>
    </source>
</evidence>
<dbReference type="STRING" id="5078.A0A135LVS5"/>
<dbReference type="InterPro" id="IPR033121">
    <property type="entry name" value="PEPTIDASE_A1"/>
</dbReference>
<dbReference type="FunFam" id="2.40.70.10:FF:000092">
    <property type="entry name" value="Aspartic endopeptidase (AP1)"/>
    <property type="match status" value="1"/>
</dbReference>
<sequence length="431" mass="46616">MTRINLTANLNYQKSGTKSYLHAMRKYRFNPTKAGPYFLGTRMVQAGRQFTNKPVGGRARLQQVLQKKSAVSDEVGQVDAHDVQNDSMYLAEVGIGTPAQTLNLDFDTGSADLWVWSTELPSKTLSENKNHAIFDPTKSTTFKEKADLTWQIKYGDGSSASGTVGNDNVNIGGLVVKDQAVEIADILSAQFVQGAGDGLLGLAFGTINTVKPQAVSTPVENMISQIDIPKTAEVFTAKLGSWRDSDEPDKGESFYTFGYIDQDTVKATEGEIYYTSVDNSQGFWMFDSASATVNGKSVSRAGNKAIADTGTTLALVDDDTCQAIYDAIPGAEYDDDSQGWIYPSNTAADKLPVVSFAVGDKQFVVQKEDLGFAEAKSGYVYGGIQSRGTMTMDILGDTFLKAIYAVFDVGNLRFGAVQRKELHQNLSVASG</sequence>
<dbReference type="Proteomes" id="UP000070168">
    <property type="component" value="Unassembled WGS sequence"/>
</dbReference>
<dbReference type="OrthoDB" id="2747330at2759"/>
<dbReference type="InterPro" id="IPR034163">
    <property type="entry name" value="Aspergillopepsin-like_cat_dom"/>
</dbReference>
<comment type="caution">
    <text evidence="7">The sequence shown here is derived from an EMBL/GenBank/DDBJ whole genome shotgun (WGS) entry which is preliminary data.</text>
</comment>
<comment type="similarity">
    <text evidence="1">Belongs to the peptidase A1 family.</text>
</comment>
<proteinExistence type="inferred from homology"/>
<dbReference type="InterPro" id="IPR021109">
    <property type="entry name" value="Peptidase_aspartic_dom_sf"/>
</dbReference>
<accession>A0A135LVS5</accession>
<dbReference type="PANTHER" id="PTHR47966">
    <property type="entry name" value="BETA-SITE APP-CLEAVING ENZYME, ISOFORM A-RELATED"/>
    <property type="match status" value="1"/>
</dbReference>
<dbReference type="GO" id="GO:0004190">
    <property type="term" value="F:aspartic-type endopeptidase activity"/>
    <property type="evidence" value="ECO:0007669"/>
    <property type="project" value="UniProtKB-KW"/>
</dbReference>
<evidence type="ECO:0000256" key="2">
    <source>
        <dbReference type="ARBA" id="ARBA00022670"/>
    </source>
</evidence>
<dbReference type="RefSeq" id="XP_040651609.1">
    <property type="nucleotide sequence ID" value="XM_040787837.1"/>
</dbReference>
<dbReference type="PROSITE" id="PS51767">
    <property type="entry name" value="PEPTIDASE_A1"/>
    <property type="match status" value="1"/>
</dbReference>
<dbReference type="GO" id="GO:0006508">
    <property type="term" value="P:proteolysis"/>
    <property type="evidence" value="ECO:0007669"/>
    <property type="project" value="UniProtKB-KW"/>
</dbReference>
<dbReference type="InterPro" id="IPR001461">
    <property type="entry name" value="Aspartic_peptidase_A1"/>
</dbReference>
<name>A0A135LVS5_PENPA</name>
<dbReference type="AlphaFoldDB" id="A0A135LVS5"/>